<dbReference type="GO" id="GO:0005524">
    <property type="term" value="F:ATP binding"/>
    <property type="evidence" value="ECO:0007669"/>
    <property type="project" value="UniProtKB-UniRule"/>
</dbReference>
<comment type="subcellular location">
    <subcellularLocation>
        <location evidence="3">Membrane</location>
        <topology evidence="3">Single-pass type I membrane protein</topology>
    </subcellularLocation>
</comment>
<dbReference type="EC" id="2.7.11.30" evidence="5"/>
<evidence type="ECO:0000313" key="28">
    <source>
        <dbReference type="Proteomes" id="UP000007303"/>
    </source>
</evidence>
<keyword evidence="17" id="KW-0675">Receptor</keyword>
<evidence type="ECO:0000256" key="2">
    <source>
        <dbReference type="ARBA" id="ARBA00001946"/>
    </source>
</evidence>
<keyword evidence="28" id="KW-1185">Reference proteome</keyword>
<dbReference type="STRING" id="99883.ENSTNIP00000018124"/>
<dbReference type="OMA" id="TIHAENQ"/>
<reference evidence="27" key="2">
    <citation type="submission" date="2025-08" db="UniProtKB">
        <authorList>
            <consortium name="Ensembl"/>
        </authorList>
    </citation>
    <scope>IDENTIFICATION</scope>
</reference>
<feature type="domain" description="GS" evidence="26">
    <location>
        <begin position="170"/>
        <end position="199"/>
    </location>
</feature>
<keyword evidence="6" id="KW-0723">Serine/threonine-protein kinase</keyword>
<dbReference type="InterPro" id="IPR045860">
    <property type="entry name" value="Snake_toxin-like_sf"/>
</dbReference>
<protein>
    <recommendedName>
        <fullName evidence="5">receptor protein serine/threonine kinase</fullName>
        <ecNumber evidence="5">2.7.11.30</ecNumber>
    </recommendedName>
</protein>
<feature type="domain" description="Protein kinase" evidence="25">
    <location>
        <begin position="200"/>
        <end position="492"/>
    </location>
</feature>
<accession>H3DC81</accession>
<keyword evidence="7" id="KW-0808">Transferase</keyword>
<dbReference type="GO" id="GO:0001525">
    <property type="term" value="P:angiogenesis"/>
    <property type="evidence" value="ECO:0007669"/>
    <property type="project" value="TreeGrafter"/>
</dbReference>
<keyword evidence="12" id="KW-0418">Kinase</keyword>
<comment type="catalytic activity">
    <reaction evidence="21">
        <text>L-threonyl-[receptor-protein] + ATP = O-phospho-L-threonyl-[receptor-protein] + ADP + H(+)</text>
        <dbReference type="Rhea" id="RHEA:44880"/>
        <dbReference type="Rhea" id="RHEA-COMP:11024"/>
        <dbReference type="Rhea" id="RHEA-COMP:11025"/>
        <dbReference type="ChEBI" id="CHEBI:15378"/>
        <dbReference type="ChEBI" id="CHEBI:30013"/>
        <dbReference type="ChEBI" id="CHEBI:30616"/>
        <dbReference type="ChEBI" id="CHEBI:61977"/>
        <dbReference type="ChEBI" id="CHEBI:456216"/>
        <dbReference type="EC" id="2.7.11.30"/>
    </reaction>
</comment>
<dbReference type="InterPro" id="IPR000719">
    <property type="entry name" value="Prot_kinase_dom"/>
</dbReference>
<dbReference type="CDD" id="cd23534">
    <property type="entry name" value="TFP_LU_ECD_ALK1"/>
    <property type="match status" value="1"/>
</dbReference>
<feature type="binding site" evidence="22">
    <location>
        <position position="227"/>
    </location>
    <ligand>
        <name>ATP</name>
        <dbReference type="ChEBI" id="CHEBI:30616"/>
    </ligand>
</feature>
<dbReference type="GO" id="GO:0007507">
    <property type="term" value="P:heart development"/>
    <property type="evidence" value="ECO:0007669"/>
    <property type="project" value="TreeGrafter"/>
</dbReference>
<dbReference type="GO" id="GO:0043534">
    <property type="term" value="P:blood vessel endothelial cell migration"/>
    <property type="evidence" value="ECO:0007669"/>
    <property type="project" value="Ensembl"/>
</dbReference>
<dbReference type="FunFam" id="3.30.200.20:FF:000064">
    <property type="entry name" value="Receptor protein serine/threonine kinase"/>
    <property type="match status" value="1"/>
</dbReference>
<dbReference type="HOGENOM" id="CLU_000288_8_1_1"/>
<dbReference type="Ensembl" id="ENSTNIT00000018348.1">
    <property type="protein sequence ID" value="ENSTNIP00000018124.1"/>
    <property type="gene ID" value="ENSTNIG00000015071.1"/>
</dbReference>
<dbReference type="PANTHER" id="PTHR23255">
    <property type="entry name" value="TRANSFORMING GROWTH FACTOR-BETA RECEPTOR TYPE I AND II"/>
    <property type="match status" value="1"/>
</dbReference>
<dbReference type="SUPFAM" id="SSF56112">
    <property type="entry name" value="Protein kinase-like (PK-like)"/>
    <property type="match status" value="1"/>
</dbReference>
<keyword evidence="9" id="KW-0479">Metal-binding</keyword>
<dbReference type="GO" id="GO:0004675">
    <property type="term" value="F:transmembrane receptor protein serine/threonine kinase activity"/>
    <property type="evidence" value="ECO:0007669"/>
    <property type="project" value="UniProtKB-EC"/>
</dbReference>
<dbReference type="Gene3D" id="2.10.60.10">
    <property type="entry name" value="CD59"/>
    <property type="match status" value="1"/>
</dbReference>
<keyword evidence="10 24" id="KW-0732">Signal</keyword>
<evidence type="ECO:0000256" key="22">
    <source>
        <dbReference type="PROSITE-ProRule" id="PRU10141"/>
    </source>
</evidence>
<dbReference type="PANTHER" id="PTHR23255:SF66">
    <property type="entry name" value="SERINE_THREONINE-PROTEIN KINASE RECEPTOR R3"/>
    <property type="match status" value="1"/>
</dbReference>
<dbReference type="InterPro" id="IPR011009">
    <property type="entry name" value="Kinase-like_dom_sf"/>
</dbReference>
<feature type="signal peptide" evidence="24">
    <location>
        <begin position="1"/>
        <end position="20"/>
    </location>
</feature>
<evidence type="ECO:0000256" key="21">
    <source>
        <dbReference type="ARBA" id="ARBA00048773"/>
    </source>
</evidence>
<dbReference type="InterPro" id="IPR003605">
    <property type="entry name" value="GS_dom"/>
</dbReference>
<dbReference type="InterPro" id="IPR017441">
    <property type="entry name" value="Protein_kinase_ATP_BS"/>
</dbReference>
<evidence type="ECO:0000256" key="4">
    <source>
        <dbReference type="ARBA" id="ARBA00009605"/>
    </source>
</evidence>
<evidence type="ECO:0000256" key="10">
    <source>
        <dbReference type="ARBA" id="ARBA00022729"/>
    </source>
</evidence>
<dbReference type="PROSITE" id="PS00108">
    <property type="entry name" value="PROTEIN_KINASE_ST"/>
    <property type="match status" value="1"/>
</dbReference>
<feature type="chain" id="PRO_5003581790" description="receptor protein serine/threonine kinase" evidence="24">
    <location>
        <begin position="21"/>
        <end position="507"/>
    </location>
</feature>
<organism evidence="27 28">
    <name type="scientific">Tetraodon nigroviridis</name>
    <name type="common">Spotted green pufferfish</name>
    <name type="synonym">Chelonodon nigroviridis</name>
    <dbReference type="NCBI Taxonomy" id="99883"/>
    <lineage>
        <taxon>Eukaryota</taxon>
        <taxon>Metazoa</taxon>
        <taxon>Chordata</taxon>
        <taxon>Craniata</taxon>
        <taxon>Vertebrata</taxon>
        <taxon>Euteleostomi</taxon>
        <taxon>Actinopterygii</taxon>
        <taxon>Neopterygii</taxon>
        <taxon>Teleostei</taxon>
        <taxon>Neoteleostei</taxon>
        <taxon>Acanthomorphata</taxon>
        <taxon>Eupercaria</taxon>
        <taxon>Tetraodontiformes</taxon>
        <taxon>Tetradontoidea</taxon>
        <taxon>Tetraodontidae</taxon>
        <taxon>Tetraodon</taxon>
    </lineage>
</organism>
<evidence type="ECO:0000256" key="18">
    <source>
        <dbReference type="ARBA" id="ARBA00023180"/>
    </source>
</evidence>
<evidence type="ECO:0000259" key="25">
    <source>
        <dbReference type="PROSITE" id="PS50011"/>
    </source>
</evidence>
<dbReference type="GO" id="GO:0070724">
    <property type="term" value="C:BMP receptor complex"/>
    <property type="evidence" value="ECO:0007669"/>
    <property type="project" value="TreeGrafter"/>
</dbReference>
<comment type="cofactor">
    <cofactor evidence="1">
        <name>Mn(2+)</name>
        <dbReference type="ChEBI" id="CHEBI:29035"/>
    </cofactor>
</comment>
<dbReference type="SMART" id="SM00467">
    <property type="entry name" value="GS"/>
    <property type="match status" value="1"/>
</dbReference>
<keyword evidence="16 23" id="KW-0472">Membrane</keyword>
<evidence type="ECO:0000256" key="1">
    <source>
        <dbReference type="ARBA" id="ARBA00001936"/>
    </source>
</evidence>
<dbReference type="InterPro" id="IPR001245">
    <property type="entry name" value="Ser-Thr/Tyr_kinase_cat_dom"/>
</dbReference>
<dbReference type="GO" id="GO:0048844">
    <property type="term" value="P:artery morphogenesis"/>
    <property type="evidence" value="ECO:0007669"/>
    <property type="project" value="Ensembl"/>
</dbReference>
<dbReference type="InterPro" id="IPR008271">
    <property type="entry name" value="Ser/Thr_kinase_AS"/>
</dbReference>
<keyword evidence="15 23" id="KW-1133">Transmembrane helix</keyword>
<dbReference type="Pfam" id="PF08515">
    <property type="entry name" value="TGF_beta_GS"/>
    <property type="match status" value="1"/>
</dbReference>
<evidence type="ECO:0000256" key="19">
    <source>
        <dbReference type="ARBA" id="ARBA00023211"/>
    </source>
</evidence>
<reference evidence="28" key="1">
    <citation type="journal article" date="2004" name="Nature">
        <title>Genome duplication in the teleost fish Tetraodon nigroviridis reveals the early vertebrate proto-karyotype.</title>
        <authorList>
            <person name="Jaillon O."/>
            <person name="Aury J.-M."/>
            <person name="Brunet F."/>
            <person name="Petit J.-L."/>
            <person name="Stange-Thomann N."/>
            <person name="Mauceli E."/>
            <person name="Bouneau L."/>
            <person name="Fischer C."/>
            <person name="Ozouf-Costaz C."/>
            <person name="Bernot A."/>
            <person name="Nicaud S."/>
            <person name="Jaffe D."/>
            <person name="Fisher S."/>
            <person name="Lutfalla G."/>
            <person name="Dossat C."/>
            <person name="Segurens B."/>
            <person name="Dasilva C."/>
            <person name="Salanoubat M."/>
            <person name="Levy M."/>
            <person name="Boudet N."/>
            <person name="Castellano S."/>
            <person name="Anthouard V."/>
            <person name="Jubin C."/>
            <person name="Castelli V."/>
            <person name="Katinka M."/>
            <person name="Vacherie B."/>
            <person name="Biemont C."/>
            <person name="Skalli Z."/>
            <person name="Cattolico L."/>
            <person name="Poulain J."/>
            <person name="De Berardinis V."/>
            <person name="Cruaud C."/>
            <person name="Duprat S."/>
            <person name="Brottier P."/>
            <person name="Coutanceau J.-P."/>
            <person name="Gouzy J."/>
            <person name="Parra G."/>
            <person name="Lardier G."/>
            <person name="Chapple C."/>
            <person name="McKernan K.J."/>
            <person name="McEwan P."/>
            <person name="Bosak S."/>
            <person name="Kellis M."/>
            <person name="Volff J.-N."/>
            <person name="Guigo R."/>
            <person name="Zody M.C."/>
            <person name="Mesirov J."/>
            <person name="Lindblad-Toh K."/>
            <person name="Birren B."/>
            <person name="Nusbaum C."/>
            <person name="Kahn D."/>
            <person name="Robinson-Rechavi M."/>
            <person name="Laudet V."/>
            <person name="Schachter V."/>
            <person name="Quetier F."/>
            <person name="Saurin W."/>
            <person name="Scarpelli C."/>
            <person name="Wincker P."/>
            <person name="Lander E.S."/>
            <person name="Weissenbach J."/>
            <person name="Roest Crollius H."/>
        </authorList>
    </citation>
    <scope>NUCLEOTIDE SEQUENCE [LARGE SCALE GENOMIC DNA]</scope>
</reference>
<keyword evidence="18" id="KW-0325">Glycoprotein</keyword>
<evidence type="ECO:0000256" key="16">
    <source>
        <dbReference type="ARBA" id="ARBA00023136"/>
    </source>
</evidence>
<evidence type="ECO:0000256" key="12">
    <source>
        <dbReference type="ARBA" id="ARBA00022777"/>
    </source>
</evidence>
<dbReference type="GO" id="GO:0007179">
    <property type="term" value="P:transforming growth factor beta receptor signaling pathway"/>
    <property type="evidence" value="ECO:0007669"/>
    <property type="project" value="TreeGrafter"/>
</dbReference>
<sequence length="507" mass="57424">MGGSALLAVVLAAALLSISATQPGSTSLEPSDSKIDERLLCTCENDKGTCLNQTCRGYVCFHSWFRDFEERGCLSSRIYKEQCNGAGPKFYIKCCSNDHCNALTTIPPDKGQYPKLSIVIVKIPLSMVVIVTAGVCIGVFFLRFRRGRCRLKNMAEREVNLLKVPKGDDPTYGEIYDEFCTSGSGTGLPYLVQRTMARQISLVECVGKGRYGEVWRGTWMGGNVAVKIFSSRDEQSWFRETEIYNTVQLRHDNILCFIASDMTSKNSSTQLWLVTHFHELGSLYDFLQYSSLEPDGCLRMCLSIACGLIHLHTEIISSQGKPAIAHRDLKSRNILVKRNLQCCIADLGLAVIHSQPRDYLDVGNNPRVGTKRYMAPEVLDETIRTNVFESYKQTDIWALGLVFWEITRRTIVNGEIIVEEYRPPFFDLVPIDPSFEEMRKVVCVDQQRPFLHNRLHSHPILAAISKTTKECWYQNPYARLTALRVRKTLSKLDHDSDFTIGKLKEDI</sequence>
<evidence type="ECO:0000256" key="11">
    <source>
        <dbReference type="ARBA" id="ARBA00022741"/>
    </source>
</evidence>
<dbReference type="GO" id="GO:0097746">
    <property type="term" value="P:blood vessel diameter maintenance"/>
    <property type="evidence" value="ECO:0007669"/>
    <property type="project" value="Ensembl"/>
</dbReference>
<keyword evidence="11 22" id="KW-0547">Nucleotide-binding</keyword>
<evidence type="ECO:0000256" key="17">
    <source>
        <dbReference type="ARBA" id="ARBA00023170"/>
    </source>
</evidence>
<keyword evidence="14" id="KW-0460">Magnesium</keyword>
<evidence type="ECO:0000256" key="6">
    <source>
        <dbReference type="ARBA" id="ARBA00022527"/>
    </source>
</evidence>
<evidence type="ECO:0000256" key="15">
    <source>
        <dbReference type="ARBA" id="ARBA00022989"/>
    </source>
</evidence>
<evidence type="ECO:0000256" key="13">
    <source>
        <dbReference type="ARBA" id="ARBA00022840"/>
    </source>
</evidence>
<dbReference type="GO" id="GO:0034405">
    <property type="term" value="P:response to fluid shear stress"/>
    <property type="evidence" value="ECO:0007669"/>
    <property type="project" value="Ensembl"/>
</dbReference>
<dbReference type="GeneTree" id="ENSGT00940000166145"/>
<name>H3DC81_TETNG</name>
<dbReference type="AlphaFoldDB" id="H3DC81"/>
<dbReference type="SUPFAM" id="SSF57302">
    <property type="entry name" value="Snake toxin-like"/>
    <property type="match status" value="1"/>
</dbReference>
<evidence type="ECO:0000313" key="27">
    <source>
        <dbReference type="Ensembl" id="ENSTNIP00000018124.1"/>
    </source>
</evidence>
<reference evidence="27" key="3">
    <citation type="submission" date="2025-09" db="UniProtKB">
        <authorList>
            <consortium name="Ensembl"/>
        </authorList>
    </citation>
    <scope>IDENTIFICATION</scope>
</reference>
<dbReference type="Proteomes" id="UP000007303">
    <property type="component" value="Unassembled WGS sequence"/>
</dbReference>
<proteinExistence type="inferred from homology"/>
<keyword evidence="19" id="KW-0464">Manganese</keyword>
<evidence type="ECO:0000256" key="9">
    <source>
        <dbReference type="ARBA" id="ARBA00022723"/>
    </source>
</evidence>
<evidence type="ECO:0000256" key="20">
    <source>
        <dbReference type="ARBA" id="ARBA00047681"/>
    </source>
</evidence>
<dbReference type="Gene3D" id="3.30.200.20">
    <property type="entry name" value="Phosphorylase Kinase, domain 1"/>
    <property type="match status" value="1"/>
</dbReference>
<dbReference type="InterPro" id="IPR000333">
    <property type="entry name" value="TGFB_receptor"/>
</dbReference>
<comment type="catalytic activity">
    <reaction evidence="20">
        <text>L-seryl-[receptor-protein] + ATP = O-phospho-L-seryl-[receptor-protein] + ADP + H(+)</text>
        <dbReference type="Rhea" id="RHEA:18673"/>
        <dbReference type="Rhea" id="RHEA-COMP:11022"/>
        <dbReference type="Rhea" id="RHEA-COMP:11023"/>
        <dbReference type="ChEBI" id="CHEBI:15378"/>
        <dbReference type="ChEBI" id="CHEBI:29999"/>
        <dbReference type="ChEBI" id="CHEBI:30616"/>
        <dbReference type="ChEBI" id="CHEBI:83421"/>
        <dbReference type="ChEBI" id="CHEBI:456216"/>
        <dbReference type="EC" id="2.7.11.30"/>
    </reaction>
</comment>
<dbReference type="PROSITE" id="PS50011">
    <property type="entry name" value="PROTEIN_KINASE_DOM"/>
    <property type="match status" value="1"/>
</dbReference>
<dbReference type="GO" id="GO:0046872">
    <property type="term" value="F:metal ion binding"/>
    <property type="evidence" value="ECO:0007669"/>
    <property type="project" value="UniProtKB-KW"/>
</dbReference>
<evidence type="ECO:0000256" key="5">
    <source>
        <dbReference type="ARBA" id="ARBA00012401"/>
    </source>
</evidence>
<dbReference type="Pfam" id="PF07714">
    <property type="entry name" value="PK_Tyr_Ser-Thr"/>
    <property type="match status" value="1"/>
</dbReference>
<dbReference type="FunFam" id="1.10.510.10:FF:000018">
    <property type="entry name" value="Receptor protein serine/threonine kinase"/>
    <property type="match status" value="1"/>
</dbReference>
<dbReference type="PROSITE" id="PS00107">
    <property type="entry name" value="PROTEIN_KINASE_ATP"/>
    <property type="match status" value="1"/>
</dbReference>
<dbReference type="Gene3D" id="1.10.510.10">
    <property type="entry name" value="Transferase(Phosphotransferase) domain 1"/>
    <property type="match status" value="1"/>
</dbReference>
<comment type="similarity">
    <text evidence="4">Belongs to the protein kinase superfamily. TKL Ser/Thr protein kinase family. TGFB receptor subfamily.</text>
</comment>
<keyword evidence="8 23" id="KW-0812">Transmembrane</keyword>
<dbReference type="InParanoid" id="H3DC81"/>
<feature type="transmembrane region" description="Helical" evidence="23">
    <location>
        <begin position="123"/>
        <end position="144"/>
    </location>
</feature>
<evidence type="ECO:0000259" key="26">
    <source>
        <dbReference type="PROSITE" id="PS51256"/>
    </source>
</evidence>
<dbReference type="PROSITE" id="PS51256">
    <property type="entry name" value="GS"/>
    <property type="match status" value="1"/>
</dbReference>
<dbReference type="SMART" id="SM00220">
    <property type="entry name" value="S_TKc"/>
    <property type="match status" value="1"/>
</dbReference>
<evidence type="ECO:0000256" key="8">
    <source>
        <dbReference type="ARBA" id="ARBA00022692"/>
    </source>
</evidence>
<keyword evidence="13 22" id="KW-0067">ATP-binding</keyword>
<evidence type="ECO:0000256" key="24">
    <source>
        <dbReference type="SAM" id="SignalP"/>
    </source>
</evidence>
<comment type="cofactor">
    <cofactor evidence="2">
        <name>Mg(2+)</name>
        <dbReference type="ChEBI" id="CHEBI:18420"/>
    </cofactor>
</comment>
<evidence type="ECO:0000256" key="23">
    <source>
        <dbReference type="SAM" id="Phobius"/>
    </source>
</evidence>
<dbReference type="GO" id="GO:0048264">
    <property type="term" value="P:determination of ventral identity"/>
    <property type="evidence" value="ECO:0007669"/>
    <property type="project" value="Ensembl"/>
</dbReference>
<evidence type="ECO:0000256" key="3">
    <source>
        <dbReference type="ARBA" id="ARBA00004479"/>
    </source>
</evidence>
<evidence type="ECO:0000256" key="14">
    <source>
        <dbReference type="ARBA" id="ARBA00022842"/>
    </source>
</evidence>
<evidence type="ECO:0000256" key="7">
    <source>
        <dbReference type="ARBA" id="ARBA00022679"/>
    </source>
</evidence>